<evidence type="ECO:0000313" key="2">
    <source>
        <dbReference type="Proteomes" id="UP000034350"/>
    </source>
</evidence>
<protein>
    <submittedName>
        <fullName evidence="1">Uncharacterized protein</fullName>
    </submittedName>
</protein>
<organism evidence="1 2">
    <name type="scientific">Vairimorpha ceranae</name>
    <dbReference type="NCBI Taxonomy" id="40302"/>
    <lineage>
        <taxon>Eukaryota</taxon>
        <taxon>Fungi</taxon>
        <taxon>Fungi incertae sedis</taxon>
        <taxon>Microsporidia</taxon>
        <taxon>Nosematidae</taxon>
        <taxon>Vairimorpha</taxon>
    </lineage>
</organism>
<dbReference type="Proteomes" id="UP000034350">
    <property type="component" value="Unassembled WGS sequence"/>
</dbReference>
<dbReference type="RefSeq" id="XP_024330698.1">
    <property type="nucleotide sequence ID" value="XM_024475375.1"/>
</dbReference>
<gene>
    <name evidence="1" type="ORF">AAJ76_37000486</name>
</gene>
<evidence type="ECO:0000313" key="1">
    <source>
        <dbReference type="EMBL" id="KKO74956.1"/>
    </source>
</evidence>
<reference evidence="1 2" key="1">
    <citation type="journal article" date="2015" name="Environ. Microbiol.">
        <title>Genome analyses suggest the presence of polyploidy and recent human-driven expansions in eight global populations of the honeybee pathogen Nosema ceranae.</title>
        <authorList>
            <person name="Pelin A."/>
            <person name="Selman M."/>
            <person name="Aris-Brosou S."/>
            <person name="Farinelli L."/>
            <person name="Corradi N."/>
        </authorList>
    </citation>
    <scope>NUCLEOTIDE SEQUENCE [LARGE SCALE GENOMIC DNA]</scope>
    <source>
        <strain evidence="1 2">PA08 1199</strain>
    </source>
</reference>
<sequence length="69" mass="8155">MDQPEEIILCFKYSEDFFLKNTKTIEFFCKFNLIKKEMGCVKCDNRMRIVVTATYIGGYAYRCSLKSCK</sequence>
<name>A0A0F9WBR4_9MICR</name>
<dbReference type="VEuPathDB" id="MicrosporidiaDB:AAJ76_37000486"/>
<dbReference type="EMBL" id="JPQZ01000037">
    <property type="protein sequence ID" value="KKO74956.1"/>
    <property type="molecule type" value="Genomic_DNA"/>
</dbReference>
<comment type="caution">
    <text evidence="1">The sequence shown here is derived from an EMBL/GenBank/DDBJ whole genome shotgun (WGS) entry which is preliminary data.</text>
</comment>
<dbReference type="GeneID" id="36320316"/>
<dbReference type="AlphaFoldDB" id="A0A0F9WBR4"/>
<dbReference type="VEuPathDB" id="MicrosporidiaDB:NCER_102224"/>
<keyword evidence="2" id="KW-1185">Reference proteome</keyword>
<accession>A0A0F9WBR4</accession>
<proteinExistence type="predicted"/>